<keyword evidence="1" id="KW-0732">Signal</keyword>
<dbReference type="InterPro" id="IPR036873">
    <property type="entry name" value="Rhodanese-like_dom_sf"/>
</dbReference>
<protein>
    <submittedName>
        <fullName evidence="3">Rhodanese-like domain-containing protein</fullName>
    </submittedName>
</protein>
<dbReference type="InterPro" id="IPR050229">
    <property type="entry name" value="GlpE_sulfurtransferase"/>
</dbReference>
<dbReference type="KEGG" id="aup:AsAng_0049320"/>
<dbReference type="SMART" id="SM00450">
    <property type="entry name" value="RHOD"/>
    <property type="match status" value="1"/>
</dbReference>
<feature type="domain" description="Rhodanese" evidence="2">
    <location>
        <begin position="51"/>
        <end position="140"/>
    </location>
</feature>
<dbReference type="InterPro" id="IPR001763">
    <property type="entry name" value="Rhodanese-like_dom"/>
</dbReference>
<feature type="chain" id="PRO_5037218876" evidence="1">
    <location>
        <begin position="17"/>
        <end position="168"/>
    </location>
</feature>
<evidence type="ECO:0000259" key="2">
    <source>
        <dbReference type="PROSITE" id="PS50206"/>
    </source>
</evidence>
<dbReference type="NCBIfam" id="NF045521">
    <property type="entry name" value="rhoda_near_glyco"/>
    <property type="match status" value="1"/>
</dbReference>
<keyword evidence="4" id="KW-1185">Reference proteome</keyword>
<dbReference type="Gene3D" id="3.40.250.10">
    <property type="entry name" value="Rhodanese-like domain"/>
    <property type="match status" value="1"/>
</dbReference>
<gene>
    <name evidence="3" type="ORF">AsAng_0049320</name>
</gene>
<evidence type="ECO:0000313" key="3">
    <source>
        <dbReference type="EMBL" id="BDS14160.1"/>
    </source>
</evidence>
<evidence type="ECO:0000313" key="4">
    <source>
        <dbReference type="Proteomes" id="UP001060919"/>
    </source>
</evidence>
<name>A0A915YJE2_9BACT</name>
<evidence type="ECO:0000256" key="1">
    <source>
        <dbReference type="SAM" id="SignalP"/>
    </source>
</evidence>
<dbReference type="PANTHER" id="PTHR43031">
    <property type="entry name" value="FAD-DEPENDENT OXIDOREDUCTASE"/>
    <property type="match status" value="1"/>
</dbReference>
<dbReference type="PANTHER" id="PTHR43031:SF16">
    <property type="entry name" value="OXIDOREDUCTASE"/>
    <property type="match status" value="1"/>
</dbReference>
<sequence length="168" mass="19767">MAKLILFVLIMLPVWAMTQQTLDPKFEKKIEGLIDHSITTISCDRLQQKLSTPNLYILDAREKKEYEVSHLKDAIWVGYNTFEVEQIEEVPKDAIVVVYCSIGYRSEKIGEQLKERGYSRVYNLYGGIFEWINHGYPLVDHQKKETLKVHAYSQEWGHWLQKGEKVYK</sequence>
<proteinExistence type="predicted"/>
<reference evidence="3" key="1">
    <citation type="submission" date="2022-09" db="EMBL/GenBank/DDBJ databases">
        <title>Aureispira anguillicida sp. nov., isolated from Leptocephalus of Japanese eel Anguilla japonica.</title>
        <authorList>
            <person name="Yuasa K."/>
            <person name="Mekata T."/>
            <person name="Ikunari K."/>
        </authorList>
    </citation>
    <scope>NUCLEOTIDE SEQUENCE</scope>
    <source>
        <strain evidence="3">EL160426</strain>
    </source>
</reference>
<dbReference type="Proteomes" id="UP001060919">
    <property type="component" value="Chromosome"/>
</dbReference>
<dbReference type="AlphaFoldDB" id="A0A915YJE2"/>
<organism evidence="3 4">
    <name type="scientific">Aureispira anguillae</name>
    <dbReference type="NCBI Taxonomy" id="2864201"/>
    <lineage>
        <taxon>Bacteria</taxon>
        <taxon>Pseudomonadati</taxon>
        <taxon>Bacteroidota</taxon>
        <taxon>Saprospiria</taxon>
        <taxon>Saprospirales</taxon>
        <taxon>Saprospiraceae</taxon>
        <taxon>Aureispira</taxon>
    </lineage>
</organism>
<accession>A0A915YJE2</accession>
<dbReference type="SUPFAM" id="SSF52821">
    <property type="entry name" value="Rhodanese/Cell cycle control phosphatase"/>
    <property type="match status" value="1"/>
</dbReference>
<dbReference type="Pfam" id="PF00581">
    <property type="entry name" value="Rhodanese"/>
    <property type="match status" value="1"/>
</dbReference>
<dbReference type="EMBL" id="AP026867">
    <property type="protein sequence ID" value="BDS14160.1"/>
    <property type="molecule type" value="Genomic_DNA"/>
</dbReference>
<feature type="signal peptide" evidence="1">
    <location>
        <begin position="1"/>
        <end position="16"/>
    </location>
</feature>
<dbReference type="RefSeq" id="WP_264789389.1">
    <property type="nucleotide sequence ID" value="NZ_AP026867.1"/>
</dbReference>
<dbReference type="PROSITE" id="PS50206">
    <property type="entry name" value="RHODANESE_3"/>
    <property type="match status" value="1"/>
</dbReference>
<dbReference type="CDD" id="cd00158">
    <property type="entry name" value="RHOD"/>
    <property type="match status" value="1"/>
</dbReference>